<dbReference type="SUPFAM" id="SSF53756">
    <property type="entry name" value="UDP-Glycosyltransferase/glycogen phosphorylase"/>
    <property type="match status" value="1"/>
</dbReference>
<feature type="domain" description="Glycosyltransferase subfamily 4-like N-terminal" evidence="2">
    <location>
        <begin position="20"/>
        <end position="161"/>
    </location>
</feature>
<dbReference type="GO" id="GO:0016757">
    <property type="term" value="F:glycosyltransferase activity"/>
    <property type="evidence" value="ECO:0007669"/>
    <property type="project" value="InterPro"/>
</dbReference>
<name>A0A7C5QRL5_CALS0</name>
<evidence type="ECO:0000313" key="3">
    <source>
        <dbReference type="EMBL" id="HHK68713.1"/>
    </source>
</evidence>
<reference evidence="3" key="1">
    <citation type="journal article" date="2020" name="mSystems">
        <title>Genome- and Community-Level Interaction Insights into Carbon Utilization and Element Cycling Functions of Hydrothermarchaeota in Hydrothermal Sediment.</title>
        <authorList>
            <person name="Zhou Z."/>
            <person name="Liu Y."/>
            <person name="Xu W."/>
            <person name="Pan J."/>
            <person name="Luo Z.H."/>
            <person name="Li M."/>
        </authorList>
    </citation>
    <scope>NUCLEOTIDE SEQUENCE [LARGE SCALE GENOMIC DNA]</scope>
    <source>
        <strain evidence="3">SpSt-1056</strain>
    </source>
</reference>
<accession>A0A7C5QRL5</accession>
<dbReference type="EMBL" id="DRWN01000051">
    <property type="protein sequence ID" value="HHK68713.1"/>
    <property type="molecule type" value="Genomic_DNA"/>
</dbReference>
<organism evidence="3">
    <name type="scientific">Caldiarchaeum subterraneum</name>
    <dbReference type="NCBI Taxonomy" id="311458"/>
    <lineage>
        <taxon>Archaea</taxon>
        <taxon>Nitrososphaerota</taxon>
        <taxon>Candidatus Caldarchaeales</taxon>
        <taxon>Candidatus Caldarchaeaceae</taxon>
        <taxon>Candidatus Caldarchaeum</taxon>
    </lineage>
</organism>
<dbReference type="InterPro" id="IPR001296">
    <property type="entry name" value="Glyco_trans_1"/>
</dbReference>
<dbReference type="AlphaFoldDB" id="A0A7C5QRL5"/>
<comment type="caution">
    <text evidence="3">The sequence shown here is derived from an EMBL/GenBank/DDBJ whole genome shotgun (WGS) entry which is preliminary data.</text>
</comment>
<gene>
    <name evidence="3" type="ORF">ENM11_06135</name>
</gene>
<dbReference type="CDD" id="cd03801">
    <property type="entry name" value="GT4_PimA-like"/>
    <property type="match status" value="1"/>
</dbReference>
<dbReference type="PANTHER" id="PTHR45947:SF3">
    <property type="entry name" value="SULFOQUINOVOSYL TRANSFERASE SQD2"/>
    <property type="match status" value="1"/>
</dbReference>
<dbReference type="Pfam" id="PF13439">
    <property type="entry name" value="Glyco_transf_4"/>
    <property type="match status" value="1"/>
</dbReference>
<keyword evidence="3" id="KW-0808">Transferase</keyword>
<dbReference type="InterPro" id="IPR050194">
    <property type="entry name" value="Glycosyltransferase_grp1"/>
</dbReference>
<dbReference type="Pfam" id="PF00534">
    <property type="entry name" value="Glycos_transf_1"/>
    <property type="match status" value="1"/>
</dbReference>
<proteinExistence type="predicted"/>
<protein>
    <submittedName>
        <fullName evidence="3">Glycosyltransferase family 1 protein</fullName>
    </submittedName>
</protein>
<dbReference type="Gene3D" id="3.40.50.2000">
    <property type="entry name" value="Glycogen Phosphorylase B"/>
    <property type="match status" value="2"/>
</dbReference>
<evidence type="ECO:0000259" key="2">
    <source>
        <dbReference type="Pfam" id="PF13439"/>
    </source>
</evidence>
<dbReference type="InterPro" id="IPR028098">
    <property type="entry name" value="Glyco_trans_4-like_N"/>
</dbReference>
<sequence>MAELTAGYDVVLVSPTSVGMGGIARHVSGLVSRLVEKGYKVAVISSENTPVLGVKGLKNPSFMVTSSLKAWFYRGQVIHAHNLPSSPAMRLARAGKRILTLHGVYAEQVGLLHGTVLGNAAAFFEKVFLTWADVVTTVSRQAAATYKSLGFETVYIPNAVEIPHKVERMRLGMRQVVNVGRLSREKNVEALLSAARQLPETTFVIVGGGPEYHRLKSLSKGLKNVVFTGEVSHDKALGYIAGSDLLVLPSLVEGLSTVLLEAMACKTPVIATRVGGNVELVKHGYTGVLIEPADIQALVEAIRKLLDDRPFAVKLAENAYKMVLENFSWDAVFPKYLEVYGLE</sequence>
<evidence type="ECO:0000259" key="1">
    <source>
        <dbReference type="Pfam" id="PF00534"/>
    </source>
</evidence>
<dbReference type="PANTHER" id="PTHR45947">
    <property type="entry name" value="SULFOQUINOVOSYL TRANSFERASE SQD2"/>
    <property type="match status" value="1"/>
</dbReference>
<feature type="domain" description="Glycosyl transferase family 1" evidence="1">
    <location>
        <begin position="172"/>
        <end position="322"/>
    </location>
</feature>